<keyword evidence="1" id="KW-0472">Membrane</keyword>
<evidence type="ECO:0000313" key="4">
    <source>
        <dbReference type="Proteomes" id="UP000037425"/>
    </source>
</evidence>
<comment type="caution">
    <text evidence="3">The sequence shown here is derived from an EMBL/GenBank/DDBJ whole genome shotgun (WGS) entry which is preliminary data.</text>
</comment>
<gene>
    <name evidence="3" type="ORF">AC244_00235</name>
</gene>
<evidence type="ECO:0000259" key="2">
    <source>
        <dbReference type="Pfam" id="PF09835"/>
    </source>
</evidence>
<accession>A0A0L8C550</accession>
<feature type="domain" description="DUF2062" evidence="2">
    <location>
        <begin position="30"/>
        <end position="175"/>
    </location>
</feature>
<dbReference type="RefSeq" id="WP_053246867.1">
    <property type="nucleotide sequence ID" value="NZ_LGAP01000001.1"/>
</dbReference>
<name>A0A0L8C550_ENSAD</name>
<protein>
    <submittedName>
        <fullName evidence="3">Membrane protein</fullName>
    </submittedName>
</protein>
<dbReference type="AlphaFoldDB" id="A0A0L8C550"/>
<dbReference type="EMBL" id="LGAP01000001">
    <property type="protein sequence ID" value="KOF22041.1"/>
    <property type="molecule type" value="Genomic_DNA"/>
</dbReference>
<proteinExistence type="predicted"/>
<reference evidence="4" key="1">
    <citation type="submission" date="2015-07" db="EMBL/GenBank/DDBJ databases">
        <title>Whole genome sequence of an Ensifer adhaerens strain isolated from a cave pool in the Wind Cave National Park.</title>
        <authorList>
            <person name="Eng W.W.H."/>
            <person name="Gan H.M."/>
            <person name="Barton H.A."/>
            <person name="Savka M.A."/>
        </authorList>
    </citation>
    <scope>NUCLEOTIDE SEQUENCE [LARGE SCALE GENOMIC DNA]</scope>
    <source>
        <strain evidence="4">SD006</strain>
    </source>
</reference>
<keyword evidence="1" id="KW-1133">Transmembrane helix</keyword>
<dbReference type="PANTHER" id="PTHR40547:SF1">
    <property type="entry name" value="SLL0298 PROTEIN"/>
    <property type="match status" value="1"/>
</dbReference>
<feature type="transmembrane region" description="Helical" evidence="1">
    <location>
        <begin position="89"/>
        <end position="110"/>
    </location>
</feature>
<dbReference type="InterPro" id="IPR018639">
    <property type="entry name" value="DUF2062"/>
</dbReference>
<dbReference type="OrthoDB" id="7360463at2"/>
<sequence length="185" mass="19822">MLFRRRKPVTISERLRALVWPRKGFRRGPRYMALRILRLSSSPHSIAIGVAAGAASSFTPFFGLHIIIAVALASVFSGNLLAAAITTALANPVTIPMILTASYELGTVIIGPQASGPATGADVAHMVEHLEFSGLWGPVFKPMLIGSVPLAAAGALIFYPLAYQTARLFQSRRRRARSSGVRSTP</sequence>
<dbReference type="Pfam" id="PF09835">
    <property type="entry name" value="DUF2062"/>
    <property type="match status" value="1"/>
</dbReference>
<dbReference type="PATRIC" id="fig|106592.7.peg.59"/>
<feature type="transmembrane region" description="Helical" evidence="1">
    <location>
        <begin position="36"/>
        <end position="55"/>
    </location>
</feature>
<evidence type="ECO:0000313" key="3">
    <source>
        <dbReference type="EMBL" id="KOF22041.1"/>
    </source>
</evidence>
<keyword evidence="1" id="KW-0812">Transmembrane</keyword>
<dbReference type="Proteomes" id="UP000037425">
    <property type="component" value="Unassembled WGS sequence"/>
</dbReference>
<organism evidence="3 4">
    <name type="scientific">Ensifer adhaerens</name>
    <name type="common">Sinorhizobium morelense</name>
    <dbReference type="NCBI Taxonomy" id="106592"/>
    <lineage>
        <taxon>Bacteria</taxon>
        <taxon>Pseudomonadati</taxon>
        <taxon>Pseudomonadota</taxon>
        <taxon>Alphaproteobacteria</taxon>
        <taxon>Hyphomicrobiales</taxon>
        <taxon>Rhizobiaceae</taxon>
        <taxon>Sinorhizobium/Ensifer group</taxon>
        <taxon>Ensifer</taxon>
    </lineage>
</organism>
<evidence type="ECO:0000256" key="1">
    <source>
        <dbReference type="SAM" id="Phobius"/>
    </source>
</evidence>
<feature type="transmembrane region" description="Helical" evidence="1">
    <location>
        <begin position="61"/>
        <end position="82"/>
    </location>
</feature>
<feature type="transmembrane region" description="Helical" evidence="1">
    <location>
        <begin position="143"/>
        <end position="163"/>
    </location>
</feature>
<dbReference type="PANTHER" id="PTHR40547">
    <property type="entry name" value="SLL0298 PROTEIN"/>
    <property type="match status" value="1"/>
</dbReference>